<comment type="caution">
    <text evidence="4">The sequence shown here is derived from an EMBL/GenBank/DDBJ whole genome shotgun (WGS) entry which is preliminary data.</text>
</comment>
<dbReference type="InterPro" id="IPR000198">
    <property type="entry name" value="RhoGAP_dom"/>
</dbReference>
<sequence length="649" mass="75067">MGIISKKSKTIEFAGYNKIIPVYKDLILIQKFSIKMQIYFKKLITSTGKSTDLRWKSLPQYGMYDLINKTANENKTSKHFKNVLSSVAVYQRDISTKVCHHEMFICDEIITPLSQFISDIETLKEKKKIMDKMYDRYMVYAKKYKDMSKKADTNIQKIYTKRELKRKLFSDAVDIFAVHAYRLKNNEKEICILLKNYAVAELQHTHHYFEIVDRAIPKLNDEIDLFEPQMFETDIKEHLASYNVKIAIPIKEIIHFIADYAIVNPEEFDHNDFSGKGNIDDPASVAVAFKTYLNTLPEKLVSDDIFYDLPDLRQYINSAAFVTAANVLLHRVDAEIVENVGYIMKFFAYFLTKNNLNKYTAGDISTIFAPIICQADHKCSTEIKLSQQRIIEYWIANVDKIFPGEEKFGYENEKNQNMVKSYDFAEDKNESMYVKKEGKLNSNLKSKEVLRQRATETNQNVSIINRKDTTNRVISRNVDFVNDERNSVFVLEHERRPLPKHPNLSNQISNTESTISTFIDPEVEYSSSNQNYQKNNYKLNSKKEEYFTVYSSHFSESIHETNSTTYSDATLDTIKGKEKYNQLKNETETVSSSYVSASYTSASNSDSSSKCSSDDSDDSENSETTIKKCESDHSDQTNSKPHYVNNVKL</sequence>
<keyword evidence="5" id="KW-1185">Reference proteome</keyword>
<dbReference type="PANTHER" id="PTHR14130:SF14">
    <property type="entry name" value="RHO GTPASE-ACTIVATING PROTEIN 92B"/>
    <property type="match status" value="1"/>
</dbReference>
<feature type="compositionally biased region" description="Basic and acidic residues" evidence="2">
    <location>
        <begin position="625"/>
        <end position="635"/>
    </location>
</feature>
<evidence type="ECO:0000259" key="3">
    <source>
        <dbReference type="PROSITE" id="PS50238"/>
    </source>
</evidence>
<keyword evidence="1" id="KW-0343">GTPase activation</keyword>
<feature type="domain" description="Rho-GAP" evidence="3">
    <location>
        <begin position="200"/>
        <end position="402"/>
    </location>
</feature>
<protein>
    <recommendedName>
        <fullName evidence="3">Rho-GAP domain-containing protein</fullName>
    </recommendedName>
</protein>
<evidence type="ECO:0000313" key="5">
    <source>
        <dbReference type="Proteomes" id="UP000078046"/>
    </source>
</evidence>
<feature type="compositionally biased region" description="Low complexity" evidence="2">
    <location>
        <begin position="599"/>
        <end position="611"/>
    </location>
</feature>
<accession>A0A177B2A0</accession>
<dbReference type="GO" id="GO:0032956">
    <property type="term" value="P:regulation of actin cytoskeleton organization"/>
    <property type="evidence" value="ECO:0007669"/>
    <property type="project" value="TreeGrafter"/>
</dbReference>
<dbReference type="SUPFAM" id="SSF48350">
    <property type="entry name" value="GTPase activation domain, GAP"/>
    <property type="match status" value="1"/>
</dbReference>
<dbReference type="Gene3D" id="1.20.1270.60">
    <property type="entry name" value="Arfaptin homology (AH) domain/BAR domain"/>
    <property type="match status" value="1"/>
</dbReference>
<dbReference type="GO" id="GO:0035020">
    <property type="term" value="P:regulation of Rac protein signal transduction"/>
    <property type="evidence" value="ECO:0007669"/>
    <property type="project" value="TreeGrafter"/>
</dbReference>
<name>A0A177B2A0_9BILA</name>
<dbReference type="AlphaFoldDB" id="A0A177B2A0"/>
<dbReference type="GO" id="GO:0005096">
    <property type="term" value="F:GTPase activator activity"/>
    <property type="evidence" value="ECO:0007669"/>
    <property type="project" value="UniProtKB-KW"/>
</dbReference>
<evidence type="ECO:0000256" key="2">
    <source>
        <dbReference type="SAM" id="MobiDB-lite"/>
    </source>
</evidence>
<proteinExistence type="predicted"/>
<dbReference type="Gene3D" id="1.10.555.10">
    <property type="entry name" value="Rho GTPase activation protein"/>
    <property type="match status" value="1"/>
</dbReference>
<feature type="region of interest" description="Disordered" evidence="2">
    <location>
        <begin position="599"/>
        <end position="649"/>
    </location>
</feature>
<dbReference type="GO" id="GO:0007165">
    <property type="term" value="P:signal transduction"/>
    <property type="evidence" value="ECO:0007669"/>
    <property type="project" value="InterPro"/>
</dbReference>
<dbReference type="EMBL" id="LWCA01000585">
    <property type="protein sequence ID" value="OAF67741.1"/>
    <property type="molecule type" value="Genomic_DNA"/>
</dbReference>
<evidence type="ECO:0000256" key="1">
    <source>
        <dbReference type="ARBA" id="ARBA00022468"/>
    </source>
</evidence>
<dbReference type="PROSITE" id="PS50238">
    <property type="entry name" value="RHOGAP"/>
    <property type="match status" value="1"/>
</dbReference>
<dbReference type="SMART" id="SM00324">
    <property type="entry name" value="RhoGAP"/>
    <property type="match status" value="1"/>
</dbReference>
<dbReference type="InterPro" id="IPR027267">
    <property type="entry name" value="AH/BAR_dom_sf"/>
</dbReference>
<dbReference type="InterPro" id="IPR008936">
    <property type="entry name" value="Rho_GTPase_activation_prot"/>
</dbReference>
<dbReference type="Proteomes" id="UP000078046">
    <property type="component" value="Unassembled WGS sequence"/>
</dbReference>
<organism evidence="4 5">
    <name type="scientific">Intoshia linei</name>
    <dbReference type="NCBI Taxonomy" id="1819745"/>
    <lineage>
        <taxon>Eukaryota</taxon>
        <taxon>Metazoa</taxon>
        <taxon>Spiralia</taxon>
        <taxon>Lophotrochozoa</taxon>
        <taxon>Mesozoa</taxon>
        <taxon>Orthonectida</taxon>
        <taxon>Rhopaluridae</taxon>
        <taxon>Intoshia</taxon>
    </lineage>
</organism>
<dbReference type="InterPro" id="IPR047165">
    <property type="entry name" value="RHG17/44/SH3BP1-like"/>
</dbReference>
<gene>
    <name evidence="4" type="ORF">A3Q56_04535</name>
</gene>
<dbReference type="PANTHER" id="PTHR14130">
    <property type="entry name" value="3BP-1 RELATED RHOGAP"/>
    <property type="match status" value="1"/>
</dbReference>
<evidence type="ECO:0000313" key="4">
    <source>
        <dbReference type="EMBL" id="OAF67741.1"/>
    </source>
</evidence>
<dbReference type="Pfam" id="PF00620">
    <property type="entry name" value="RhoGAP"/>
    <property type="match status" value="1"/>
</dbReference>
<dbReference type="OrthoDB" id="19923at2759"/>
<reference evidence="4 5" key="1">
    <citation type="submission" date="2016-04" db="EMBL/GenBank/DDBJ databases">
        <title>The genome of Intoshia linei affirms orthonectids as highly simplified spiralians.</title>
        <authorList>
            <person name="Mikhailov K.V."/>
            <person name="Slusarev G.S."/>
            <person name="Nikitin M.A."/>
            <person name="Logacheva M.D."/>
            <person name="Penin A."/>
            <person name="Aleoshin V."/>
            <person name="Panchin Y.V."/>
        </authorList>
    </citation>
    <scope>NUCLEOTIDE SEQUENCE [LARGE SCALE GENOMIC DNA]</scope>
    <source>
        <strain evidence="4">Intl2013</strain>
        <tissue evidence="4">Whole animal</tissue>
    </source>
</reference>
<dbReference type="SUPFAM" id="SSF103657">
    <property type="entry name" value="BAR/IMD domain-like"/>
    <property type="match status" value="1"/>
</dbReference>